<organism evidence="2 3">
    <name type="scientific">Caerostris darwini</name>
    <dbReference type="NCBI Taxonomy" id="1538125"/>
    <lineage>
        <taxon>Eukaryota</taxon>
        <taxon>Metazoa</taxon>
        <taxon>Ecdysozoa</taxon>
        <taxon>Arthropoda</taxon>
        <taxon>Chelicerata</taxon>
        <taxon>Arachnida</taxon>
        <taxon>Araneae</taxon>
        <taxon>Araneomorphae</taxon>
        <taxon>Entelegynae</taxon>
        <taxon>Araneoidea</taxon>
        <taxon>Araneidae</taxon>
        <taxon>Caerostris</taxon>
    </lineage>
</organism>
<dbReference type="CDD" id="cd09276">
    <property type="entry name" value="Rnase_HI_RT_non_LTR"/>
    <property type="match status" value="1"/>
</dbReference>
<accession>A0AAV4T860</accession>
<dbReference type="InterPro" id="IPR012337">
    <property type="entry name" value="RNaseH-like_sf"/>
</dbReference>
<dbReference type="GO" id="GO:0004523">
    <property type="term" value="F:RNA-DNA hybrid ribonuclease activity"/>
    <property type="evidence" value="ECO:0007669"/>
    <property type="project" value="InterPro"/>
</dbReference>
<name>A0AAV4T860_9ARAC</name>
<dbReference type="EMBL" id="BPLQ01009188">
    <property type="protein sequence ID" value="GIY42379.1"/>
    <property type="molecule type" value="Genomic_DNA"/>
</dbReference>
<dbReference type="PROSITE" id="PS50879">
    <property type="entry name" value="RNASE_H_1"/>
    <property type="match status" value="1"/>
</dbReference>
<reference evidence="2 3" key="1">
    <citation type="submission" date="2021-06" db="EMBL/GenBank/DDBJ databases">
        <title>Caerostris darwini draft genome.</title>
        <authorList>
            <person name="Kono N."/>
            <person name="Arakawa K."/>
        </authorList>
    </citation>
    <scope>NUCLEOTIDE SEQUENCE [LARGE SCALE GENOMIC DNA]</scope>
</reference>
<feature type="domain" description="RNase H type-1" evidence="1">
    <location>
        <begin position="1"/>
        <end position="117"/>
    </location>
</feature>
<gene>
    <name evidence="2" type="primary">AVEN_128653_1</name>
    <name evidence="2" type="ORF">CDAR_596041</name>
</gene>
<dbReference type="Proteomes" id="UP001054837">
    <property type="component" value="Unassembled WGS sequence"/>
</dbReference>
<dbReference type="InterPro" id="IPR002156">
    <property type="entry name" value="RNaseH_domain"/>
</dbReference>
<evidence type="ECO:0000259" key="1">
    <source>
        <dbReference type="PROSITE" id="PS50879"/>
    </source>
</evidence>
<evidence type="ECO:0000313" key="2">
    <source>
        <dbReference type="EMBL" id="GIY42379.1"/>
    </source>
</evidence>
<dbReference type="InterPro" id="IPR036397">
    <property type="entry name" value="RNaseH_sf"/>
</dbReference>
<evidence type="ECO:0000313" key="3">
    <source>
        <dbReference type="Proteomes" id="UP001054837"/>
    </source>
</evidence>
<dbReference type="SUPFAM" id="SSF53098">
    <property type="entry name" value="Ribonuclease H-like"/>
    <property type="match status" value="1"/>
</dbReference>
<dbReference type="Pfam" id="PF00075">
    <property type="entry name" value="RNase_H"/>
    <property type="match status" value="1"/>
</dbReference>
<protein>
    <submittedName>
        <fullName evidence="2">RNase H domain-containing protein</fullName>
    </submittedName>
</protein>
<proteinExistence type="predicted"/>
<dbReference type="Gene3D" id="3.30.420.10">
    <property type="entry name" value="Ribonuclease H-like superfamily/Ribonuclease H"/>
    <property type="match status" value="1"/>
</dbReference>
<comment type="caution">
    <text evidence="2">The sequence shown here is derived from an EMBL/GenBank/DDBJ whole genome shotgun (WGS) entry which is preliminary data.</text>
</comment>
<keyword evidence="3" id="KW-1185">Reference proteome</keyword>
<sequence>MNGRLGGAFVVYSNSTETHSETFRLSDHETVYSAELVAVKQAINFAIDARFPTTNIISDSRSVLQALENINNTERDILAIKHLLVNHEGAIRLFWIKAHAGFIDNERAHEYAKCATSKEVIDFSSGYSLLYMKKLIKKKLLERWQDRWSSFTKGKEVFAIFPEVKTSRIQEFYIN</sequence>
<dbReference type="GO" id="GO:0003676">
    <property type="term" value="F:nucleic acid binding"/>
    <property type="evidence" value="ECO:0007669"/>
    <property type="project" value="InterPro"/>
</dbReference>
<dbReference type="AlphaFoldDB" id="A0AAV4T860"/>